<accession>I0IDE6</accession>
<reference evidence="2 3" key="1">
    <citation type="submission" date="2012-02" db="EMBL/GenBank/DDBJ databases">
        <title>Complete genome sequence of Phycisphaera mikurensis NBRC 102666.</title>
        <authorList>
            <person name="Ankai A."/>
            <person name="Hosoyama A."/>
            <person name="Terui Y."/>
            <person name="Sekine M."/>
            <person name="Fukai R."/>
            <person name="Kato Y."/>
            <person name="Nakamura S."/>
            <person name="Yamada-Narita S."/>
            <person name="Kawakoshi A."/>
            <person name="Fukunaga Y."/>
            <person name="Yamazaki S."/>
            <person name="Fujita N."/>
        </authorList>
    </citation>
    <scope>NUCLEOTIDE SEQUENCE [LARGE SCALE GENOMIC DNA]</scope>
    <source>
        <strain evidence="3">NBRC 102666 / KCTC 22515 / FYK2301M01</strain>
    </source>
</reference>
<dbReference type="HOGENOM" id="CLU_643812_0_0_0"/>
<evidence type="ECO:0000313" key="3">
    <source>
        <dbReference type="Proteomes" id="UP000007881"/>
    </source>
</evidence>
<dbReference type="OrthoDB" id="242574at2"/>
<evidence type="ECO:0000256" key="1">
    <source>
        <dbReference type="SAM" id="SignalP"/>
    </source>
</evidence>
<protein>
    <submittedName>
        <fullName evidence="2">Phosphate-selective porin O/P family protein</fullName>
    </submittedName>
</protein>
<dbReference type="Pfam" id="PF07396">
    <property type="entry name" value="Porin_O_P"/>
    <property type="match status" value="1"/>
</dbReference>
<feature type="signal peptide" evidence="1">
    <location>
        <begin position="1"/>
        <end position="20"/>
    </location>
</feature>
<dbReference type="AlphaFoldDB" id="I0IDE6"/>
<proteinExistence type="predicted"/>
<dbReference type="SUPFAM" id="SSF56935">
    <property type="entry name" value="Porins"/>
    <property type="match status" value="1"/>
</dbReference>
<dbReference type="Proteomes" id="UP000007881">
    <property type="component" value="Chromosome"/>
</dbReference>
<keyword evidence="1" id="KW-0732">Signal</keyword>
<keyword evidence="3" id="KW-1185">Reference proteome</keyword>
<organism evidence="2 3">
    <name type="scientific">Phycisphaera mikurensis (strain NBRC 102666 / KCTC 22515 / FYK2301M01)</name>
    <dbReference type="NCBI Taxonomy" id="1142394"/>
    <lineage>
        <taxon>Bacteria</taxon>
        <taxon>Pseudomonadati</taxon>
        <taxon>Planctomycetota</taxon>
        <taxon>Phycisphaerae</taxon>
        <taxon>Phycisphaerales</taxon>
        <taxon>Phycisphaeraceae</taxon>
        <taxon>Phycisphaera</taxon>
    </lineage>
</organism>
<sequence length="426" mass="45091">MKPIRLLALAAAVAAPAASAQEPPADRLVALRAEVAALRAELDERRGEAPWTADARREEVRRVVDDAVEAAGEAAAFGGHDGQRFFLAGPGHRLDIEGLLQFQHVALRDAAGGPRDDASGFQVRRARLAFSGHVVDEKLSYFLQLDADREGGGVDVLDAQVQWTFDGGVKLQAGLFKLPFLYEQLLSAKRLLAADRAQSSNFFTLNRSEQVQLVVPVADRVRLSAALSDGGTRSNTGSLNDASDWAFTTRAQSRLLGEWDNLKDLVAWELGPQLFLGLAGHVQDDDSVVGGNTLSAWTADAVFKLDSVAAMAAVMGADAGGFSARGFVVQGGWSLTEKVQPFVRYDFIDDGEVDAVHAVTAGVNAYLRGQDLRLTLDGVYVPEAPAGFGGTTPEALAGGAFGGGLGLAPPGGGDLLSIRTQLQLLF</sequence>
<dbReference type="InterPro" id="IPR010870">
    <property type="entry name" value="Porin_O/P"/>
</dbReference>
<dbReference type="EMBL" id="AP012338">
    <property type="protein sequence ID" value="BAM03284.1"/>
    <property type="molecule type" value="Genomic_DNA"/>
</dbReference>
<name>I0IDE6_PHYMF</name>
<gene>
    <name evidence="2" type="ordered locus">PSMK_11250</name>
</gene>
<evidence type="ECO:0000313" key="2">
    <source>
        <dbReference type="EMBL" id="BAM03284.1"/>
    </source>
</evidence>
<feature type="chain" id="PRO_5003629145" evidence="1">
    <location>
        <begin position="21"/>
        <end position="426"/>
    </location>
</feature>
<dbReference type="Gene3D" id="2.40.160.10">
    <property type="entry name" value="Porin"/>
    <property type="match status" value="1"/>
</dbReference>
<dbReference type="InterPro" id="IPR023614">
    <property type="entry name" value="Porin_dom_sf"/>
</dbReference>
<dbReference type="KEGG" id="phm:PSMK_11250"/>
<dbReference type="RefSeq" id="WP_014436503.1">
    <property type="nucleotide sequence ID" value="NC_017080.1"/>
</dbReference>
<dbReference type="eggNOG" id="COG3746">
    <property type="taxonomic scope" value="Bacteria"/>
</dbReference>